<feature type="transmembrane region" description="Helical" evidence="1">
    <location>
        <begin position="7"/>
        <end position="28"/>
    </location>
</feature>
<feature type="transmembrane region" description="Helical" evidence="1">
    <location>
        <begin position="40"/>
        <end position="58"/>
    </location>
</feature>
<dbReference type="InterPro" id="IPR021265">
    <property type="entry name" value="DUF2842"/>
</dbReference>
<organism evidence="2 3">
    <name type="scientific">Phenylobacterium deserti</name>
    <dbReference type="NCBI Taxonomy" id="1914756"/>
    <lineage>
        <taxon>Bacteria</taxon>
        <taxon>Pseudomonadati</taxon>
        <taxon>Pseudomonadota</taxon>
        <taxon>Alphaproteobacteria</taxon>
        <taxon>Caulobacterales</taxon>
        <taxon>Caulobacteraceae</taxon>
        <taxon>Phenylobacterium</taxon>
    </lineage>
</organism>
<dbReference type="EMBL" id="QFYR01000003">
    <property type="protein sequence ID" value="RAK52036.1"/>
    <property type="molecule type" value="Genomic_DNA"/>
</dbReference>
<gene>
    <name evidence="2" type="ORF">DJ018_12815</name>
</gene>
<evidence type="ECO:0000256" key="1">
    <source>
        <dbReference type="SAM" id="Phobius"/>
    </source>
</evidence>
<sequence>MNVRLRKFLGLFLIAFYLLAYVVVVAMIGDALPDNRLVELVYYVAAGFGWVLPLMPMIKWMEHGRLR</sequence>
<dbReference type="RefSeq" id="WP_111515360.1">
    <property type="nucleotide sequence ID" value="NZ_QFYR01000003.1"/>
</dbReference>
<keyword evidence="3" id="KW-1185">Reference proteome</keyword>
<dbReference type="Proteomes" id="UP000249725">
    <property type="component" value="Unassembled WGS sequence"/>
</dbReference>
<dbReference type="OrthoDB" id="7510023at2"/>
<evidence type="ECO:0000313" key="2">
    <source>
        <dbReference type="EMBL" id="RAK52036.1"/>
    </source>
</evidence>
<keyword evidence="1" id="KW-0812">Transmembrane</keyword>
<dbReference type="AlphaFoldDB" id="A0A328ACU7"/>
<keyword evidence="1" id="KW-0472">Membrane</keyword>
<evidence type="ECO:0000313" key="3">
    <source>
        <dbReference type="Proteomes" id="UP000249725"/>
    </source>
</evidence>
<dbReference type="Pfam" id="PF11003">
    <property type="entry name" value="DUF2842"/>
    <property type="match status" value="1"/>
</dbReference>
<reference evidence="3" key="1">
    <citation type="submission" date="2018-05" db="EMBL/GenBank/DDBJ databases">
        <authorList>
            <person name="Li X."/>
        </authorList>
    </citation>
    <scope>NUCLEOTIDE SEQUENCE [LARGE SCALE GENOMIC DNA]</scope>
    <source>
        <strain evidence="3">YIM 73061</strain>
    </source>
</reference>
<accession>A0A328ACU7</accession>
<keyword evidence="1" id="KW-1133">Transmembrane helix</keyword>
<protein>
    <submittedName>
        <fullName evidence="2">DUF2842 domain-containing protein</fullName>
    </submittedName>
</protein>
<name>A0A328ACU7_9CAUL</name>
<comment type="caution">
    <text evidence="2">The sequence shown here is derived from an EMBL/GenBank/DDBJ whole genome shotgun (WGS) entry which is preliminary data.</text>
</comment>
<proteinExistence type="predicted"/>